<dbReference type="EMBL" id="SGPM01000230">
    <property type="protein sequence ID" value="THH27722.1"/>
    <property type="molecule type" value="Genomic_DNA"/>
</dbReference>
<comment type="caution">
    <text evidence="2">The sequence shown here is derived from an EMBL/GenBank/DDBJ whole genome shotgun (WGS) entry which is preliminary data.</text>
</comment>
<organism evidence="2 3">
    <name type="scientific">Antrodiella citrinella</name>
    <dbReference type="NCBI Taxonomy" id="2447956"/>
    <lineage>
        <taxon>Eukaryota</taxon>
        <taxon>Fungi</taxon>
        <taxon>Dikarya</taxon>
        <taxon>Basidiomycota</taxon>
        <taxon>Agaricomycotina</taxon>
        <taxon>Agaricomycetes</taxon>
        <taxon>Polyporales</taxon>
        <taxon>Steccherinaceae</taxon>
        <taxon>Antrodiella</taxon>
    </lineage>
</organism>
<proteinExistence type="predicted"/>
<feature type="compositionally biased region" description="Low complexity" evidence="1">
    <location>
        <begin position="116"/>
        <end position="127"/>
    </location>
</feature>
<dbReference type="Proteomes" id="UP000308730">
    <property type="component" value="Unassembled WGS sequence"/>
</dbReference>
<feature type="compositionally biased region" description="Low complexity" evidence="1">
    <location>
        <begin position="50"/>
        <end position="63"/>
    </location>
</feature>
<gene>
    <name evidence="2" type="ORF">EUX98_g6465</name>
</gene>
<evidence type="ECO:0000313" key="3">
    <source>
        <dbReference type="Proteomes" id="UP000308730"/>
    </source>
</evidence>
<evidence type="ECO:0000313" key="2">
    <source>
        <dbReference type="EMBL" id="THH27722.1"/>
    </source>
</evidence>
<keyword evidence="3" id="KW-1185">Reference proteome</keyword>
<feature type="compositionally biased region" description="Basic and acidic residues" evidence="1">
    <location>
        <begin position="87"/>
        <end position="99"/>
    </location>
</feature>
<protein>
    <submittedName>
        <fullName evidence="2">Uncharacterized protein</fullName>
    </submittedName>
</protein>
<accession>A0A4S4MP20</accession>
<name>A0A4S4MP20_9APHY</name>
<sequence length="239" mass="25770">MSISVDDLVASLNSNHIGQEAIDLATLQAQLAKTLYTSYTTPHASQRAYPPSNTPTSRTPSSSMGWERSDGPRARSSSVVSLKRRGSLMEDRVSEREVYLEETDEDERMVEDLICPSSPITSHISPSHPYPSYPLQSSAAANSPDGSRYGSSSSSHNMLGTQMEYSPSTTSTFATTDPFFLAQLQAAQRSSAPSFFANAGRPSAQSPFALAEQGPAAGTHAFAHRIPVSEAEPLHLFAW</sequence>
<evidence type="ECO:0000256" key="1">
    <source>
        <dbReference type="SAM" id="MobiDB-lite"/>
    </source>
</evidence>
<dbReference type="OrthoDB" id="3262664at2759"/>
<reference evidence="2 3" key="1">
    <citation type="submission" date="2019-02" db="EMBL/GenBank/DDBJ databases">
        <title>Genome sequencing of the rare red list fungi Antrodiella citrinella (Flaviporus citrinellus).</title>
        <authorList>
            <person name="Buettner E."/>
            <person name="Kellner H."/>
        </authorList>
    </citation>
    <scope>NUCLEOTIDE SEQUENCE [LARGE SCALE GENOMIC DNA]</scope>
    <source>
        <strain evidence="2 3">DSM 108506</strain>
    </source>
</reference>
<feature type="compositionally biased region" description="Polar residues" evidence="1">
    <location>
        <begin position="135"/>
        <end position="145"/>
    </location>
</feature>
<feature type="compositionally biased region" description="Acidic residues" evidence="1">
    <location>
        <begin position="100"/>
        <end position="109"/>
    </location>
</feature>
<dbReference type="AlphaFoldDB" id="A0A4S4MP20"/>
<feature type="region of interest" description="Disordered" evidence="1">
    <location>
        <begin position="41"/>
        <end position="163"/>
    </location>
</feature>